<dbReference type="AlphaFoldDB" id="A0A0L7L246"/>
<comment type="caution">
    <text evidence="5">The sequence shown here is derived from an EMBL/GenBank/DDBJ whole genome shotgun (WGS) entry which is preliminary data.</text>
</comment>
<sequence>MTECQLPRQAAVMFSNKSGIWGWRQDKSEIVNGYDCKVFSANNVEIVSKTRCEHLPAGARRTPRPAPIAGLLGLPSDSKDELDLELEEDSSSGSEEALLAELPPVTWQEYFSGEAMRVDIGRSKDMTTKVQKFKATLSLCEDYPLEIPLFHVMNARITFGNIFGTETAVPLIECIQEGERLSCVIDDQCFDIGRGYKDAGSDDRLGGEDGEEGLLQYAIQQSLMEAGTHEDQ</sequence>
<proteinExistence type="predicted"/>
<dbReference type="PANTHER" id="PTHR12447">
    <property type="entry name" value="ANKYRIN REPEAT DOMAIN-CONTAINING PROTEIN 13"/>
    <property type="match status" value="1"/>
</dbReference>
<keyword evidence="2" id="KW-0677">Repeat</keyword>
<dbReference type="Proteomes" id="UP000037510">
    <property type="component" value="Unassembled WGS sequence"/>
</dbReference>
<feature type="domain" description="Ankyrin repeat" evidence="4">
    <location>
        <begin position="10"/>
        <end position="147"/>
    </location>
</feature>
<dbReference type="Pfam" id="PF11904">
    <property type="entry name" value="ANKRD13_C"/>
    <property type="match status" value="1"/>
</dbReference>
<evidence type="ECO:0000259" key="4">
    <source>
        <dbReference type="Pfam" id="PF11904"/>
    </source>
</evidence>
<dbReference type="GO" id="GO:0005737">
    <property type="term" value="C:cytoplasm"/>
    <property type="evidence" value="ECO:0007669"/>
    <property type="project" value="TreeGrafter"/>
</dbReference>
<protein>
    <submittedName>
        <fullName evidence="5">Ankyrin repeat domain-containing protein 13B</fullName>
    </submittedName>
</protein>
<feature type="non-terminal residue" evidence="5">
    <location>
        <position position="232"/>
    </location>
</feature>
<dbReference type="InterPro" id="IPR055285">
    <property type="entry name" value="ANKRD13_C"/>
</dbReference>
<gene>
    <name evidence="5" type="ORF">OBRU01_16699</name>
</gene>
<dbReference type="PANTHER" id="PTHR12447:SF31">
    <property type="entry name" value="LD31969P"/>
    <property type="match status" value="1"/>
</dbReference>
<evidence type="ECO:0000313" key="6">
    <source>
        <dbReference type="Proteomes" id="UP000037510"/>
    </source>
</evidence>
<evidence type="ECO:0000256" key="2">
    <source>
        <dbReference type="ARBA" id="ARBA00022737"/>
    </source>
</evidence>
<dbReference type="STRING" id="104452.A0A0L7L246"/>
<keyword evidence="3" id="KW-0472">Membrane</keyword>
<dbReference type="InterPro" id="IPR021832">
    <property type="entry name" value="ANKRD13"/>
</dbReference>
<organism evidence="5 6">
    <name type="scientific">Operophtera brumata</name>
    <name type="common">Winter moth</name>
    <name type="synonym">Phalaena brumata</name>
    <dbReference type="NCBI Taxonomy" id="104452"/>
    <lineage>
        <taxon>Eukaryota</taxon>
        <taxon>Metazoa</taxon>
        <taxon>Ecdysozoa</taxon>
        <taxon>Arthropoda</taxon>
        <taxon>Hexapoda</taxon>
        <taxon>Insecta</taxon>
        <taxon>Pterygota</taxon>
        <taxon>Neoptera</taxon>
        <taxon>Endopterygota</taxon>
        <taxon>Lepidoptera</taxon>
        <taxon>Glossata</taxon>
        <taxon>Ditrysia</taxon>
        <taxon>Geometroidea</taxon>
        <taxon>Geometridae</taxon>
        <taxon>Larentiinae</taxon>
        <taxon>Operophtera</taxon>
    </lineage>
</organism>
<evidence type="ECO:0000256" key="1">
    <source>
        <dbReference type="ARBA" id="ARBA00004308"/>
    </source>
</evidence>
<evidence type="ECO:0000313" key="5">
    <source>
        <dbReference type="EMBL" id="KOB69537.1"/>
    </source>
</evidence>
<accession>A0A0L7L246</accession>
<evidence type="ECO:0000256" key="3">
    <source>
        <dbReference type="ARBA" id="ARBA00023136"/>
    </source>
</evidence>
<reference evidence="5 6" key="1">
    <citation type="journal article" date="2015" name="Genome Biol. Evol.">
        <title>The genome of winter moth (Operophtera brumata) provides a genomic perspective on sexual dimorphism and phenology.</title>
        <authorList>
            <person name="Derks M.F."/>
            <person name="Smit S."/>
            <person name="Salis L."/>
            <person name="Schijlen E."/>
            <person name="Bossers A."/>
            <person name="Mateman C."/>
            <person name="Pijl A.S."/>
            <person name="de Ridder D."/>
            <person name="Groenen M.A."/>
            <person name="Visser M.E."/>
            <person name="Megens H.J."/>
        </authorList>
    </citation>
    <scope>NUCLEOTIDE SEQUENCE [LARGE SCALE GENOMIC DNA]</scope>
    <source>
        <strain evidence="5">WM2013NL</strain>
        <tissue evidence="5">Head and thorax</tissue>
    </source>
</reference>
<keyword evidence="6" id="KW-1185">Reference proteome</keyword>
<dbReference type="GO" id="GO:0012505">
    <property type="term" value="C:endomembrane system"/>
    <property type="evidence" value="ECO:0007669"/>
    <property type="project" value="UniProtKB-SubCell"/>
</dbReference>
<name>A0A0L7L246_OPEBR</name>
<comment type="subcellular location">
    <subcellularLocation>
        <location evidence="1">Endomembrane system</location>
    </subcellularLocation>
</comment>
<dbReference type="EMBL" id="JTDY01003451">
    <property type="protein sequence ID" value="KOB69537.1"/>
    <property type="molecule type" value="Genomic_DNA"/>
</dbReference>